<sequence>MKGKKLKRYKLKKEFNSMMKKWKERHIPPTDENELTLNDQVKEIMFQRLSTIGAYLKEVDIIKTISYKTMGSLSESIKLEHILDKHISISSFLHNGSLKKKAFSICAKKTLHVTENIFLKADVSVEKKIRLDEKFNGVFITELLDIIVGEIDTFNSRKNKHFNILDTYKAFIAVHV</sequence>
<dbReference type="AlphaFoldDB" id="A0A8S3URE1"/>
<organism evidence="1 2">
    <name type="scientific">Mytilus edulis</name>
    <name type="common">Blue mussel</name>
    <dbReference type="NCBI Taxonomy" id="6550"/>
    <lineage>
        <taxon>Eukaryota</taxon>
        <taxon>Metazoa</taxon>
        <taxon>Spiralia</taxon>
        <taxon>Lophotrochozoa</taxon>
        <taxon>Mollusca</taxon>
        <taxon>Bivalvia</taxon>
        <taxon>Autobranchia</taxon>
        <taxon>Pteriomorphia</taxon>
        <taxon>Mytilida</taxon>
        <taxon>Mytiloidea</taxon>
        <taxon>Mytilidae</taxon>
        <taxon>Mytilinae</taxon>
        <taxon>Mytilus</taxon>
    </lineage>
</organism>
<evidence type="ECO:0000313" key="2">
    <source>
        <dbReference type="Proteomes" id="UP000683360"/>
    </source>
</evidence>
<accession>A0A8S3URE1</accession>
<gene>
    <name evidence="1" type="ORF">MEDL_56969</name>
</gene>
<name>A0A8S3URE1_MYTED</name>
<keyword evidence="2" id="KW-1185">Reference proteome</keyword>
<protein>
    <submittedName>
        <fullName evidence="1">Uncharacterized protein</fullName>
    </submittedName>
</protein>
<dbReference type="Proteomes" id="UP000683360">
    <property type="component" value="Unassembled WGS sequence"/>
</dbReference>
<dbReference type="OrthoDB" id="6141954at2759"/>
<comment type="caution">
    <text evidence="1">The sequence shown here is derived from an EMBL/GenBank/DDBJ whole genome shotgun (WGS) entry which is preliminary data.</text>
</comment>
<dbReference type="EMBL" id="CAJPWZ010002752">
    <property type="protein sequence ID" value="CAG2244939.1"/>
    <property type="molecule type" value="Genomic_DNA"/>
</dbReference>
<proteinExistence type="predicted"/>
<reference evidence="1" key="1">
    <citation type="submission" date="2021-03" db="EMBL/GenBank/DDBJ databases">
        <authorList>
            <person name="Bekaert M."/>
        </authorList>
    </citation>
    <scope>NUCLEOTIDE SEQUENCE</scope>
</reference>
<evidence type="ECO:0000313" key="1">
    <source>
        <dbReference type="EMBL" id="CAG2244939.1"/>
    </source>
</evidence>